<protein>
    <recommendedName>
        <fullName evidence="3">17 kDa surface antigen</fullName>
    </recommendedName>
</protein>
<proteinExistence type="inferred from homology"/>
<evidence type="ECO:0000313" key="8">
    <source>
        <dbReference type="Proteomes" id="UP000537161"/>
    </source>
</evidence>
<sequence>MNKFLLAPLVAATALAGGCASTGYGYDDGYRGGGGGGWYADDHYRDGDYRERRLGRNDRVYRGRDGRYYCKRSDGTTGLIVGGIAGGALGNVIAPGDSKTLGTILGAIGGAVAGRAIDKGGDDDVRCR</sequence>
<evidence type="ECO:0000256" key="1">
    <source>
        <dbReference type="ARBA" id="ARBA00004459"/>
    </source>
</evidence>
<evidence type="ECO:0000259" key="6">
    <source>
        <dbReference type="Pfam" id="PF05433"/>
    </source>
</evidence>
<feature type="domain" description="Glycine zipper 2TM" evidence="6">
    <location>
        <begin position="78"/>
        <end position="117"/>
    </location>
</feature>
<feature type="signal peptide" evidence="5">
    <location>
        <begin position="1"/>
        <end position="16"/>
    </location>
</feature>
<keyword evidence="8" id="KW-1185">Reference proteome</keyword>
<dbReference type="PROSITE" id="PS51257">
    <property type="entry name" value="PROKAR_LIPOPROTEIN"/>
    <property type="match status" value="1"/>
</dbReference>
<keyword evidence="4" id="KW-0449">Lipoprotein</keyword>
<dbReference type="EMBL" id="JACIJH010000001">
    <property type="protein sequence ID" value="MBB5705011.1"/>
    <property type="molecule type" value="Genomic_DNA"/>
</dbReference>
<keyword evidence="5" id="KW-0732">Signal</keyword>
<dbReference type="GO" id="GO:0009279">
    <property type="term" value="C:cell outer membrane"/>
    <property type="evidence" value="ECO:0007669"/>
    <property type="project" value="UniProtKB-SubCell"/>
</dbReference>
<dbReference type="AlphaFoldDB" id="A0A7W9B2G6"/>
<name>A0A7W9B2G6_9SPHN</name>
<comment type="similarity">
    <text evidence="2">Belongs to the rickettsiale 17 kDa surface antigen family.</text>
</comment>
<organism evidence="7 8">
    <name type="scientific">Sphingopyxis panaciterrulae</name>
    <dbReference type="NCBI Taxonomy" id="462372"/>
    <lineage>
        <taxon>Bacteria</taxon>
        <taxon>Pseudomonadati</taxon>
        <taxon>Pseudomonadota</taxon>
        <taxon>Alphaproteobacteria</taxon>
        <taxon>Sphingomonadales</taxon>
        <taxon>Sphingomonadaceae</taxon>
        <taxon>Sphingopyxis</taxon>
    </lineage>
</organism>
<feature type="chain" id="PRO_5030947252" description="17 kDa surface antigen" evidence="5">
    <location>
        <begin position="17"/>
        <end position="128"/>
    </location>
</feature>
<dbReference type="Proteomes" id="UP000537161">
    <property type="component" value="Unassembled WGS sequence"/>
</dbReference>
<comment type="caution">
    <text evidence="7">The sequence shown here is derived from an EMBL/GenBank/DDBJ whole genome shotgun (WGS) entry which is preliminary data.</text>
</comment>
<evidence type="ECO:0000256" key="2">
    <source>
        <dbReference type="ARBA" id="ARBA00008681"/>
    </source>
</evidence>
<comment type="subcellular location">
    <subcellularLocation>
        <location evidence="1">Cell outer membrane</location>
        <topology evidence="1">Lipid-anchor</topology>
    </subcellularLocation>
</comment>
<evidence type="ECO:0000256" key="3">
    <source>
        <dbReference type="ARBA" id="ARBA00015281"/>
    </source>
</evidence>
<evidence type="ECO:0000313" key="7">
    <source>
        <dbReference type="EMBL" id="MBB5705011.1"/>
    </source>
</evidence>
<reference evidence="7 8" key="1">
    <citation type="submission" date="2020-08" db="EMBL/GenBank/DDBJ databases">
        <title>Genomic Encyclopedia of Type Strains, Phase IV (KMG-IV): sequencing the most valuable type-strain genomes for metagenomic binning, comparative biology and taxonomic classification.</title>
        <authorList>
            <person name="Goeker M."/>
        </authorList>
    </citation>
    <scope>NUCLEOTIDE SEQUENCE [LARGE SCALE GENOMIC DNA]</scope>
    <source>
        <strain evidence="7 8">DSM 27163</strain>
    </source>
</reference>
<dbReference type="RefSeq" id="WP_184094660.1">
    <property type="nucleotide sequence ID" value="NZ_JACIJH010000001.1"/>
</dbReference>
<accession>A0A7W9B2G6</accession>
<evidence type="ECO:0000256" key="4">
    <source>
        <dbReference type="ARBA" id="ARBA00023288"/>
    </source>
</evidence>
<dbReference type="Pfam" id="PF05433">
    <property type="entry name" value="Rick_17kDa_Anti"/>
    <property type="match status" value="1"/>
</dbReference>
<dbReference type="InterPro" id="IPR008816">
    <property type="entry name" value="Gly_zipper_2TM_dom"/>
</dbReference>
<evidence type="ECO:0000256" key="5">
    <source>
        <dbReference type="SAM" id="SignalP"/>
    </source>
</evidence>
<gene>
    <name evidence="7" type="ORF">FHR21_000336</name>
</gene>